<keyword evidence="2" id="KW-1185">Reference proteome</keyword>
<dbReference type="Proteomes" id="UP000199518">
    <property type="component" value="Unassembled WGS sequence"/>
</dbReference>
<dbReference type="EMBL" id="FOQD01000005">
    <property type="protein sequence ID" value="SFI09117.1"/>
    <property type="molecule type" value="Genomic_DNA"/>
</dbReference>
<evidence type="ECO:0000313" key="2">
    <source>
        <dbReference type="Proteomes" id="UP000199518"/>
    </source>
</evidence>
<dbReference type="OrthoDB" id="3766879at2"/>
<name>A0A1I3FD53_9PLAN</name>
<protein>
    <submittedName>
        <fullName evidence="1">Uncharacterized protein</fullName>
    </submittedName>
</protein>
<accession>A0A1I3FD53</accession>
<dbReference type="RefSeq" id="WP_092049131.1">
    <property type="nucleotide sequence ID" value="NZ_FOQD01000005.1"/>
</dbReference>
<gene>
    <name evidence="1" type="ORF">SAMN05421753_105186</name>
</gene>
<dbReference type="AlphaFoldDB" id="A0A1I3FD53"/>
<proteinExistence type="predicted"/>
<reference evidence="2" key="1">
    <citation type="submission" date="2016-10" db="EMBL/GenBank/DDBJ databases">
        <authorList>
            <person name="Varghese N."/>
            <person name="Submissions S."/>
        </authorList>
    </citation>
    <scope>NUCLEOTIDE SEQUENCE [LARGE SCALE GENOMIC DNA]</scope>
    <source>
        <strain evidence="2">DSM 26348</strain>
    </source>
</reference>
<evidence type="ECO:0000313" key="1">
    <source>
        <dbReference type="EMBL" id="SFI09117.1"/>
    </source>
</evidence>
<dbReference type="STRING" id="1576369.SAMN05421753_105186"/>
<organism evidence="1 2">
    <name type="scientific">Planctomicrobium piriforme</name>
    <dbReference type="NCBI Taxonomy" id="1576369"/>
    <lineage>
        <taxon>Bacteria</taxon>
        <taxon>Pseudomonadati</taxon>
        <taxon>Planctomycetota</taxon>
        <taxon>Planctomycetia</taxon>
        <taxon>Planctomycetales</taxon>
        <taxon>Planctomycetaceae</taxon>
        <taxon>Planctomicrobium</taxon>
    </lineage>
</organism>
<sequence length="68" mass="7608">MKFVRYNDQVAVIVKSGQELLAENPGSDLDNHLGLWFGEVNEAGRPIVYTIPEEHVDAAETVSPIYQH</sequence>